<dbReference type="Proteomes" id="UP001500902">
    <property type="component" value="Unassembled WGS sequence"/>
</dbReference>
<comment type="caution">
    <text evidence="4">The sequence shown here is derived from an EMBL/GenBank/DDBJ whole genome shotgun (WGS) entry which is preliminary data.</text>
</comment>
<dbReference type="Gene3D" id="1.10.1200.10">
    <property type="entry name" value="ACP-like"/>
    <property type="match status" value="1"/>
</dbReference>
<organism evidence="4 5">
    <name type="scientific">Nonomuraea antimicrobica</name>
    <dbReference type="NCBI Taxonomy" id="561173"/>
    <lineage>
        <taxon>Bacteria</taxon>
        <taxon>Bacillati</taxon>
        <taxon>Actinomycetota</taxon>
        <taxon>Actinomycetes</taxon>
        <taxon>Streptosporangiales</taxon>
        <taxon>Streptosporangiaceae</taxon>
        <taxon>Nonomuraea</taxon>
    </lineage>
</organism>
<evidence type="ECO:0000313" key="4">
    <source>
        <dbReference type="EMBL" id="GAA3681037.1"/>
    </source>
</evidence>
<keyword evidence="1" id="KW-0596">Phosphopantetheine</keyword>
<dbReference type="InterPro" id="IPR036736">
    <property type="entry name" value="ACP-like_sf"/>
</dbReference>
<evidence type="ECO:0000256" key="2">
    <source>
        <dbReference type="ARBA" id="ARBA00022553"/>
    </source>
</evidence>
<name>A0ABP7C8P0_9ACTN</name>
<evidence type="ECO:0000256" key="1">
    <source>
        <dbReference type="ARBA" id="ARBA00022450"/>
    </source>
</evidence>
<evidence type="ECO:0000259" key="3">
    <source>
        <dbReference type="PROSITE" id="PS50075"/>
    </source>
</evidence>
<dbReference type="SUPFAM" id="SSF47336">
    <property type="entry name" value="ACP-like"/>
    <property type="match status" value="1"/>
</dbReference>
<keyword evidence="2" id="KW-0597">Phosphoprotein</keyword>
<dbReference type="RefSeq" id="WP_344883169.1">
    <property type="nucleotide sequence ID" value="NZ_BAAAZP010000094.1"/>
</dbReference>
<dbReference type="PROSITE" id="PS50075">
    <property type="entry name" value="CARRIER"/>
    <property type="match status" value="1"/>
</dbReference>
<gene>
    <name evidence="4" type="ORF">GCM10022224_051630</name>
</gene>
<evidence type="ECO:0000313" key="5">
    <source>
        <dbReference type="Proteomes" id="UP001500902"/>
    </source>
</evidence>
<sequence>MWDDRFENILRRHLPFLPPDEELKEDVGLMDLGLDSLGIVDLLTTLEGEYGVRFLDEALSMETFETPAVLWKTLSALSGPNA</sequence>
<dbReference type="InterPro" id="IPR009081">
    <property type="entry name" value="PP-bd_ACP"/>
</dbReference>
<dbReference type="PROSITE" id="PS00012">
    <property type="entry name" value="PHOSPHOPANTETHEINE"/>
    <property type="match status" value="1"/>
</dbReference>
<proteinExistence type="predicted"/>
<dbReference type="InterPro" id="IPR006162">
    <property type="entry name" value="Ppantetheine_attach_site"/>
</dbReference>
<feature type="domain" description="Carrier" evidence="3">
    <location>
        <begin position="1"/>
        <end position="78"/>
    </location>
</feature>
<dbReference type="EMBL" id="BAAAZP010000094">
    <property type="protein sequence ID" value="GAA3681037.1"/>
    <property type="molecule type" value="Genomic_DNA"/>
</dbReference>
<keyword evidence="5" id="KW-1185">Reference proteome</keyword>
<protein>
    <recommendedName>
        <fullName evidence="3">Carrier domain-containing protein</fullName>
    </recommendedName>
</protein>
<accession>A0ABP7C8P0</accession>
<dbReference type="Pfam" id="PF00550">
    <property type="entry name" value="PP-binding"/>
    <property type="match status" value="1"/>
</dbReference>
<reference evidence="5" key="1">
    <citation type="journal article" date="2019" name="Int. J. Syst. Evol. Microbiol.">
        <title>The Global Catalogue of Microorganisms (GCM) 10K type strain sequencing project: providing services to taxonomists for standard genome sequencing and annotation.</title>
        <authorList>
            <consortium name="The Broad Institute Genomics Platform"/>
            <consortium name="The Broad Institute Genome Sequencing Center for Infectious Disease"/>
            <person name="Wu L."/>
            <person name="Ma J."/>
        </authorList>
    </citation>
    <scope>NUCLEOTIDE SEQUENCE [LARGE SCALE GENOMIC DNA]</scope>
    <source>
        <strain evidence="5">JCM 16904</strain>
    </source>
</reference>